<reference evidence="1 2" key="1">
    <citation type="submission" date="2018-03" db="EMBL/GenBank/DDBJ databases">
        <title>Adhaeribacter sp. HMF7605 Genome sequencing and assembly.</title>
        <authorList>
            <person name="Kang H."/>
            <person name="Kang J."/>
            <person name="Cha I."/>
            <person name="Kim H."/>
            <person name="Joh K."/>
        </authorList>
    </citation>
    <scope>NUCLEOTIDE SEQUENCE [LARGE SCALE GENOMIC DNA]</scope>
    <source>
        <strain evidence="1 2">HMF7605</strain>
    </source>
</reference>
<dbReference type="SUPFAM" id="SSF82602">
    <property type="entry name" value="Nuclease A inhibitor (NuiA)"/>
    <property type="match status" value="1"/>
</dbReference>
<organism evidence="1 2">
    <name type="scientific">Adhaeribacter arboris</name>
    <dbReference type="NCBI Taxonomy" id="2072846"/>
    <lineage>
        <taxon>Bacteria</taxon>
        <taxon>Pseudomonadati</taxon>
        <taxon>Bacteroidota</taxon>
        <taxon>Cytophagia</taxon>
        <taxon>Cytophagales</taxon>
        <taxon>Hymenobacteraceae</taxon>
        <taxon>Adhaeribacter</taxon>
    </lineage>
</organism>
<protein>
    <recommendedName>
        <fullName evidence="3">Sugar-non-specific nuclease inhibitor NuiA-like protein</fullName>
    </recommendedName>
</protein>
<dbReference type="InterPro" id="IPR036587">
    <property type="entry name" value="NucleaseA_inhib-like_sf"/>
</dbReference>
<name>A0A2T2YKA1_9BACT</name>
<comment type="caution">
    <text evidence="1">The sequence shown here is derived from an EMBL/GenBank/DDBJ whole genome shotgun (WGS) entry which is preliminary data.</text>
</comment>
<dbReference type="RefSeq" id="WP_106932077.1">
    <property type="nucleotide sequence ID" value="NZ_PYFT01000001.1"/>
</dbReference>
<keyword evidence="2" id="KW-1185">Reference proteome</keyword>
<evidence type="ECO:0000313" key="1">
    <source>
        <dbReference type="EMBL" id="PSR55895.1"/>
    </source>
</evidence>
<accession>A0A2T2YKA1</accession>
<proteinExistence type="predicted"/>
<dbReference type="OrthoDB" id="852327at2"/>
<dbReference type="AlphaFoldDB" id="A0A2T2YKA1"/>
<dbReference type="InterPro" id="IPR012489">
    <property type="entry name" value="NucleaseA_inhib-like"/>
</dbReference>
<sequence>MAVPLTLTTEEILHQLQKLTQGLYYQSEADYPLEIVQYNATATNELSKEAILSLVGKTPAEPVEVVESASFFRPIIPVNSGGEKEVSSVNNSQTLQLFFEQYLRETKVYRIGRRTILALLLGKTASGNWIGVKTTIIET</sequence>
<dbReference type="Gene3D" id="3.40.1460.10">
    <property type="entry name" value="Nuclease A inhibitor-like"/>
    <property type="match status" value="1"/>
</dbReference>
<evidence type="ECO:0000313" key="2">
    <source>
        <dbReference type="Proteomes" id="UP000240357"/>
    </source>
</evidence>
<dbReference type="Proteomes" id="UP000240357">
    <property type="component" value="Unassembled WGS sequence"/>
</dbReference>
<dbReference type="Pfam" id="PF07924">
    <property type="entry name" value="NuiA"/>
    <property type="match status" value="1"/>
</dbReference>
<evidence type="ECO:0008006" key="3">
    <source>
        <dbReference type="Google" id="ProtNLM"/>
    </source>
</evidence>
<gene>
    <name evidence="1" type="ORF">AHMF7605_21515</name>
</gene>
<dbReference type="EMBL" id="PYFT01000001">
    <property type="protein sequence ID" value="PSR55895.1"/>
    <property type="molecule type" value="Genomic_DNA"/>
</dbReference>